<organism evidence="1 2">
    <name type="scientific">Choanephora cucurbitarum</name>
    <dbReference type="NCBI Taxonomy" id="101091"/>
    <lineage>
        <taxon>Eukaryota</taxon>
        <taxon>Fungi</taxon>
        <taxon>Fungi incertae sedis</taxon>
        <taxon>Mucoromycota</taxon>
        <taxon>Mucoromycotina</taxon>
        <taxon>Mucoromycetes</taxon>
        <taxon>Mucorales</taxon>
        <taxon>Mucorineae</taxon>
        <taxon>Choanephoraceae</taxon>
        <taxon>Choanephoroideae</taxon>
        <taxon>Choanephora</taxon>
    </lineage>
</organism>
<dbReference type="AlphaFoldDB" id="A0A1C7NQG1"/>
<keyword evidence="2" id="KW-1185">Reference proteome</keyword>
<name>A0A1C7NQG1_9FUNG</name>
<dbReference type="EMBL" id="LUGH01000014">
    <property type="protein sequence ID" value="OBZ91361.1"/>
    <property type="molecule type" value="Genomic_DNA"/>
</dbReference>
<dbReference type="Proteomes" id="UP000093000">
    <property type="component" value="Unassembled WGS sequence"/>
</dbReference>
<accession>A0A1C7NQG1</accession>
<dbReference type="InParanoid" id="A0A1C7NQG1"/>
<evidence type="ECO:0000313" key="1">
    <source>
        <dbReference type="EMBL" id="OBZ91361.1"/>
    </source>
</evidence>
<comment type="caution">
    <text evidence="1">The sequence shown here is derived from an EMBL/GenBank/DDBJ whole genome shotgun (WGS) entry which is preliminary data.</text>
</comment>
<reference evidence="1 2" key="1">
    <citation type="submission" date="2016-03" db="EMBL/GenBank/DDBJ databases">
        <title>Choanephora cucurbitarum.</title>
        <authorList>
            <person name="Min B."/>
            <person name="Park H."/>
            <person name="Park J.-H."/>
            <person name="Shin H.-D."/>
            <person name="Choi I.-G."/>
        </authorList>
    </citation>
    <scope>NUCLEOTIDE SEQUENCE [LARGE SCALE GENOMIC DNA]</scope>
    <source>
        <strain evidence="1 2">KUS-F28377</strain>
    </source>
</reference>
<gene>
    <name evidence="1" type="ORF">A0J61_00618</name>
</gene>
<proteinExistence type="predicted"/>
<evidence type="ECO:0000313" key="2">
    <source>
        <dbReference type="Proteomes" id="UP000093000"/>
    </source>
</evidence>
<dbReference type="OrthoDB" id="2247533at2759"/>
<sequence>MSLNFFKDRTTKTDATLHFSSVLDDLKKISTSSTPLDIDQFLKNADVQLEQDQSLYKEAVQEEELPTRLEVNKQYSVHNTRMLANTLLDLSKTLPEAKQKIAECKEEVKICLEKNTQIMKDMESIQ</sequence>
<protein>
    <submittedName>
        <fullName evidence="1">Uncharacterized protein</fullName>
    </submittedName>
</protein>